<feature type="coiled-coil region" evidence="19">
    <location>
        <begin position="138"/>
        <end position="186"/>
    </location>
</feature>
<feature type="transmembrane region" description="Helical" evidence="21">
    <location>
        <begin position="473"/>
        <end position="494"/>
    </location>
</feature>
<evidence type="ECO:0000256" key="8">
    <source>
        <dbReference type="ARBA" id="ARBA00022729"/>
    </source>
</evidence>
<dbReference type="GO" id="GO:0008270">
    <property type="term" value="F:zinc ion binding"/>
    <property type="evidence" value="ECO:0007669"/>
    <property type="project" value="UniProtKB-KW"/>
</dbReference>
<evidence type="ECO:0000256" key="14">
    <source>
        <dbReference type="ARBA" id="ARBA00023125"/>
    </source>
</evidence>
<sequence length="557" mass="64188">MSFYDQAGSSAPGIDHRRKWDQEEFEKRALDRVKAEKLEEAVRNGTKPKIEPKVKREMLKARDYKVDLESKLGRSVVINKTTPAAETGGYYCDVCDCVVKDSINFLDHINGKNHQRNMGMSMKVKRSTLDEVKERFKLKMAEKELEKKHKNMEEILSDVHEEEVRMNDYKKEKKAEQRKRKLIEAAPEEDEVDTELKAMMVFFSRKFYQKSISRGFAMIGRRLGVVAILLAVLAFTYAAQPTSLDEKVKALQDLLYRQPAVRMNMDRWKTFVRQQPRNYSMIIMFTALSPGVNCPICKPAYDEFMILANSYRYAHSELKQVYFGVVDYEEAPQIFQAMNLNTAPIMYHFGSKLQGKKKPDQMDFQRHGFDADAMARFVADYTDVQIRILRPPNYAAPVVIVLLLALVLGLLYMKRNNLEFLYNRTSWGLVCLCITFVFLSGQMWNHIRGPPFIMNNPQTREASFIHGSTQYQLVAETYIVGALYAAITFGFILLNEAASPSSEVHEKKKTSSSKPFFGVNNNMLAYIGLGLVVIFFSLLLSIFRSKYRGYPYSFLFS</sequence>
<keyword evidence="12" id="KW-0460">Magnesium</keyword>
<keyword evidence="7" id="KW-0479">Metal-binding</keyword>
<dbReference type="FunFam" id="3.40.30.10:FF:000009">
    <property type="entry name" value="Tumor suppressor candidate 3"/>
    <property type="match status" value="1"/>
</dbReference>
<dbReference type="PROSITE" id="PS50171">
    <property type="entry name" value="ZF_MATRIN"/>
    <property type="match status" value="1"/>
</dbReference>
<keyword evidence="14" id="KW-0238">DNA-binding</keyword>
<evidence type="ECO:0000256" key="12">
    <source>
        <dbReference type="ARBA" id="ARBA00022842"/>
    </source>
</evidence>
<keyword evidence="13 21" id="KW-1133">Transmembrane helix</keyword>
<dbReference type="InterPro" id="IPR021149">
    <property type="entry name" value="OligosaccharylTrfase_OST3/OST6"/>
</dbReference>
<evidence type="ECO:0000313" key="23">
    <source>
        <dbReference type="EMBL" id="ETN82413.1"/>
    </source>
</evidence>
<dbReference type="FunFam" id="3.30.160.60:FF:000282">
    <property type="entry name" value="Zinc finger, matrin-type 2"/>
    <property type="match status" value="1"/>
</dbReference>
<dbReference type="CTD" id="25348020"/>
<evidence type="ECO:0000256" key="11">
    <source>
        <dbReference type="ARBA" id="ARBA00022833"/>
    </source>
</evidence>
<evidence type="ECO:0000256" key="1">
    <source>
        <dbReference type="ARBA" id="ARBA00002791"/>
    </source>
</evidence>
<feature type="domain" description="Matrin-type" evidence="22">
    <location>
        <begin position="90"/>
        <end position="120"/>
    </location>
</feature>
<evidence type="ECO:0000256" key="7">
    <source>
        <dbReference type="ARBA" id="ARBA00022723"/>
    </source>
</evidence>
<keyword evidence="24" id="KW-1185">Reference proteome</keyword>
<evidence type="ECO:0000256" key="6">
    <source>
        <dbReference type="ARBA" id="ARBA00022692"/>
    </source>
</evidence>
<evidence type="ECO:0000256" key="16">
    <source>
        <dbReference type="ARBA" id="ARBA00023157"/>
    </source>
</evidence>
<dbReference type="InterPro" id="IPR036249">
    <property type="entry name" value="Thioredoxin-like_sf"/>
</dbReference>
<dbReference type="STRING" id="51031.W2TKU9"/>
<dbReference type="GO" id="GO:0015693">
    <property type="term" value="P:magnesium ion transport"/>
    <property type="evidence" value="ECO:0007669"/>
    <property type="project" value="UniProtKB-ARBA"/>
</dbReference>
<organism evidence="23 24">
    <name type="scientific">Necator americanus</name>
    <name type="common">Human hookworm</name>
    <dbReference type="NCBI Taxonomy" id="51031"/>
    <lineage>
        <taxon>Eukaryota</taxon>
        <taxon>Metazoa</taxon>
        <taxon>Ecdysozoa</taxon>
        <taxon>Nematoda</taxon>
        <taxon>Chromadorea</taxon>
        <taxon>Rhabditida</taxon>
        <taxon>Rhabditina</taxon>
        <taxon>Rhabditomorpha</taxon>
        <taxon>Strongyloidea</taxon>
        <taxon>Ancylostomatidae</taxon>
        <taxon>Bunostominae</taxon>
        <taxon>Necator</taxon>
    </lineage>
</organism>
<gene>
    <name evidence="23" type="ORF">NECAME_07990</name>
</gene>
<keyword evidence="8" id="KW-0732">Signal</keyword>
<reference evidence="24" key="1">
    <citation type="journal article" date="2014" name="Nat. Genet.">
        <title>Genome of the human hookworm Necator americanus.</title>
        <authorList>
            <person name="Tang Y.T."/>
            <person name="Gao X."/>
            <person name="Rosa B.A."/>
            <person name="Abubucker S."/>
            <person name="Hallsworth-Pepin K."/>
            <person name="Martin J."/>
            <person name="Tyagi R."/>
            <person name="Heizer E."/>
            <person name="Zhang X."/>
            <person name="Bhonagiri-Palsikar V."/>
            <person name="Minx P."/>
            <person name="Warren W.C."/>
            <person name="Wang Q."/>
            <person name="Zhan B."/>
            <person name="Hotez P.J."/>
            <person name="Sternberg P.W."/>
            <person name="Dougall A."/>
            <person name="Gaze S.T."/>
            <person name="Mulvenna J."/>
            <person name="Sotillo J."/>
            <person name="Ranganathan S."/>
            <person name="Rabelo E.M."/>
            <person name="Wilson R.K."/>
            <person name="Felgner P.L."/>
            <person name="Bethony J."/>
            <person name="Hawdon J.M."/>
            <person name="Gasser R.B."/>
            <person name="Loukas A."/>
            <person name="Mitreva M."/>
        </authorList>
    </citation>
    <scope>NUCLEOTIDE SEQUENCE [LARGE SCALE GENOMIC DNA]</scope>
</reference>
<proteinExistence type="inferred from homology"/>
<dbReference type="InterPro" id="IPR022755">
    <property type="entry name" value="Znf_C2H2_jaz"/>
</dbReference>
<keyword evidence="5" id="KW-0813">Transport</keyword>
<dbReference type="KEGG" id="nai:NECAME_07990"/>
<accession>W2TKU9</accession>
<dbReference type="SMART" id="SM00451">
    <property type="entry name" value="ZnF_U1"/>
    <property type="match status" value="1"/>
</dbReference>
<evidence type="ECO:0000256" key="13">
    <source>
        <dbReference type="ARBA" id="ARBA00022989"/>
    </source>
</evidence>
<evidence type="ECO:0000259" key="22">
    <source>
        <dbReference type="PROSITE" id="PS50171"/>
    </source>
</evidence>
<evidence type="ECO:0000256" key="9">
    <source>
        <dbReference type="ARBA" id="ARBA00022771"/>
    </source>
</evidence>
<dbReference type="SUPFAM" id="SSF52833">
    <property type="entry name" value="Thioredoxin-like"/>
    <property type="match status" value="1"/>
</dbReference>
<evidence type="ECO:0000256" key="5">
    <source>
        <dbReference type="ARBA" id="ARBA00022448"/>
    </source>
</evidence>
<protein>
    <submittedName>
        <fullName evidence="23">Magnesium transporter protein 1 domain protein</fullName>
    </submittedName>
</protein>
<dbReference type="SUPFAM" id="SSF57667">
    <property type="entry name" value="beta-beta-alpha zinc fingers"/>
    <property type="match status" value="1"/>
</dbReference>
<evidence type="ECO:0000256" key="4">
    <source>
        <dbReference type="ARBA" id="ARBA00009561"/>
    </source>
</evidence>
<dbReference type="Pfam" id="PF12171">
    <property type="entry name" value="zf-C2H2_jaz"/>
    <property type="match status" value="1"/>
</dbReference>
<dbReference type="AlphaFoldDB" id="W2TKU9"/>
<dbReference type="PANTHER" id="PTHR12692">
    <property type="entry name" value="DOLICHYL-DIPHOSPHOOLIGOSACCHARIDE--PROTEIN GLYCOSYLTRANSFERASE-RELATED"/>
    <property type="match status" value="1"/>
</dbReference>
<evidence type="ECO:0000256" key="10">
    <source>
        <dbReference type="ARBA" id="ARBA00022824"/>
    </source>
</evidence>
<dbReference type="PANTHER" id="PTHR12692:SF0">
    <property type="entry name" value="GH11935P"/>
    <property type="match status" value="1"/>
</dbReference>
<evidence type="ECO:0000256" key="17">
    <source>
        <dbReference type="ARBA" id="ARBA00023242"/>
    </source>
</evidence>
<keyword evidence="15 21" id="KW-0472">Membrane</keyword>
<dbReference type="Gene3D" id="3.30.160.60">
    <property type="entry name" value="Classic Zinc Finger"/>
    <property type="match status" value="1"/>
</dbReference>
<dbReference type="GO" id="GO:0008250">
    <property type="term" value="C:oligosaccharyltransferase complex"/>
    <property type="evidence" value="ECO:0007669"/>
    <property type="project" value="TreeGrafter"/>
</dbReference>
<evidence type="ECO:0000256" key="3">
    <source>
        <dbReference type="ARBA" id="ARBA00004477"/>
    </source>
</evidence>
<evidence type="ECO:0000256" key="2">
    <source>
        <dbReference type="ARBA" id="ARBA00004123"/>
    </source>
</evidence>
<dbReference type="GeneID" id="25348020"/>
<keyword evidence="10" id="KW-0256">Endoplasmic reticulum</keyword>
<feature type="transmembrane region" description="Helical" evidence="21">
    <location>
        <begin position="425"/>
        <end position="444"/>
    </location>
</feature>
<evidence type="ECO:0000256" key="18">
    <source>
        <dbReference type="ARBA" id="ARBA00043952"/>
    </source>
</evidence>
<feature type="region of interest" description="Disordered" evidence="20">
    <location>
        <begin position="1"/>
        <end position="20"/>
    </location>
</feature>
<dbReference type="OrthoDB" id="67566at2759"/>
<evidence type="ECO:0000313" key="24">
    <source>
        <dbReference type="Proteomes" id="UP000053676"/>
    </source>
</evidence>
<dbReference type="GO" id="GO:0003677">
    <property type="term" value="F:DNA binding"/>
    <property type="evidence" value="ECO:0007669"/>
    <property type="project" value="UniProtKB-KW"/>
</dbReference>
<keyword evidence="19" id="KW-0175">Coiled coil</keyword>
<comment type="function">
    <text evidence="1">Subunit of the oligosaccharyl transferase (OST) complex that catalyzes the initial transfer of a defined glycan (Glc(3)Man(9)GlcNAc(2) in eukaryotes) from the lipid carrier dolichol-pyrophosphate to an asparagine residue within an Asn-X-Ser/Thr consensus motif in nascent polypeptide chains, the first step in protein N-glycosylation. N-glycosylation occurs cotranslationally and the complex associates with the Sec61 complex at the channel-forming translocon complex that mediates protein translocation across the endoplasmic reticulum (ER). All subunits are required for a maximal enzyme activity.</text>
</comment>
<evidence type="ECO:0000256" key="15">
    <source>
        <dbReference type="ARBA" id="ARBA00023136"/>
    </source>
</evidence>
<keyword evidence="11" id="KW-0862">Zinc</keyword>
<keyword evidence="17" id="KW-0539">Nucleus</keyword>
<dbReference type="Proteomes" id="UP000053676">
    <property type="component" value="Unassembled WGS sequence"/>
</dbReference>
<keyword evidence="16" id="KW-1015">Disulfide bond</keyword>
<dbReference type="GO" id="GO:0005634">
    <property type="term" value="C:nucleus"/>
    <property type="evidence" value="ECO:0007669"/>
    <property type="project" value="UniProtKB-SubCell"/>
</dbReference>
<dbReference type="Gene3D" id="3.40.30.10">
    <property type="entry name" value="Glutaredoxin"/>
    <property type="match status" value="1"/>
</dbReference>
<comment type="pathway">
    <text evidence="18">Protein modification.</text>
</comment>
<dbReference type="InterPro" id="IPR003604">
    <property type="entry name" value="Matrin/U1-like-C_Znf_C2H2"/>
</dbReference>
<feature type="transmembrane region" description="Helical" evidence="21">
    <location>
        <begin position="394"/>
        <end position="413"/>
    </location>
</feature>
<feature type="transmembrane region" description="Helical" evidence="21">
    <location>
        <begin position="523"/>
        <end position="543"/>
    </location>
</feature>
<dbReference type="Pfam" id="PF04756">
    <property type="entry name" value="OST3_OST6"/>
    <property type="match status" value="1"/>
</dbReference>
<dbReference type="InterPro" id="IPR000690">
    <property type="entry name" value="Matrin/U1-C_Znf_C2H2"/>
</dbReference>
<dbReference type="InterPro" id="IPR036236">
    <property type="entry name" value="Znf_C2H2_sf"/>
</dbReference>
<keyword evidence="9" id="KW-0863">Zinc-finger</keyword>
<comment type="similarity">
    <text evidence="4">Belongs to the OST3/OST6 family.</text>
</comment>
<evidence type="ECO:0000256" key="21">
    <source>
        <dbReference type="SAM" id="Phobius"/>
    </source>
</evidence>
<dbReference type="EMBL" id="KI658490">
    <property type="protein sequence ID" value="ETN82413.1"/>
    <property type="molecule type" value="Genomic_DNA"/>
</dbReference>
<comment type="subcellular location">
    <subcellularLocation>
        <location evidence="3">Endoplasmic reticulum membrane</location>
        <topology evidence="3">Multi-pass membrane protein</topology>
    </subcellularLocation>
    <subcellularLocation>
        <location evidence="2">Nucleus</location>
    </subcellularLocation>
</comment>
<evidence type="ECO:0000256" key="19">
    <source>
        <dbReference type="SAM" id="Coils"/>
    </source>
</evidence>
<keyword evidence="6 21" id="KW-0812">Transmembrane</keyword>
<evidence type="ECO:0000256" key="20">
    <source>
        <dbReference type="SAM" id="MobiDB-lite"/>
    </source>
</evidence>
<dbReference type="GO" id="GO:0018279">
    <property type="term" value="P:protein N-linked glycosylation via asparagine"/>
    <property type="evidence" value="ECO:0007669"/>
    <property type="project" value="TreeGrafter"/>
</dbReference>
<name>W2TKU9_NECAM</name>